<comment type="caution">
    <text evidence="2">The sequence shown here is derived from an EMBL/GenBank/DDBJ whole genome shotgun (WGS) entry which is preliminary data.</text>
</comment>
<dbReference type="PANTHER" id="PTHR32234:SF0">
    <property type="entry name" value="THIOL:DISULFIDE INTERCHANGE PROTEIN DSBD"/>
    <property type="match status" value="1"/>
</dbReference>
<protein>
    <recommendedName>
        <fullName evidence="1">Thioredoxin domain-containing protein</fullName>
    </recommendedName>
</protein>
<dbReference type="SUPFAM" id="SSF52833">
    <property type="entry name" value="Thioredoxin-like"/>
    <property type="match status" value="1"/>
</dbReference>
<dbReference type="PROSITE" id="PS51352">
    <property type="entry name" value="THIOREDOXIN_2"/>
    <property type="match status" value="1"/>
</dbReference>
<dbReference type="Pfam" id="PF13899">
    <property type="entry name" value="Thioredoxin_7"/>
    <property type="match status" value="1"/>
</dbReference>
<dbReference type="Gene3D" id="3.40.30.10">
    <property type="entry name" value="Glutaredoxin"/>
    <property type="match status" value="1"/>
</dbReference>
<sequence length="316" mass="35081">MHPVGSRLLLFVVVFTAVHLTALGTTLLPDEPTGITFFKGSWKDVLAEAKRQNKPVFVDIYTSWCPPCKRMAKEAFPNPKVGTKFNVHFINYQLDAEQGEGVQVAKQYAVASYPTALYMAPNGTLVHRAVGYSGINGMIDQADHMLALPLLRTTIAKGDRDYVSGKRDPTFLKKYLLTRQALNRPASDVLDDYLDALPESERLAPETMAFVASAIQSSTTRAFEYLIKNRPDSLSADLAQQTLATTVSSALNHVLDLDFKLVIATSDEVLLETVIANSERNIASAKPLLIREEAQKQEAANRYRLVFLQQTQHLLK</sequence>
<dbReference type="InterPro" id="IPR036249">
    <property type="entry name" value="Thioredoxin-like_sf"/>
</dbReference>
<dbReference type="Proteomes" id="UP000249016">
    <property type="component" value="Unassembled WGS sequence"/>
</dbReference>
<organism evidence="2 3">
    <name type="scientific">Spirosoma telluris</name>
    <dbReference type="NCBI Taxonomy" id="2183553"/>
    <lineage>
        <taxon>Bacteria</taxon>
        <taxon>Pseudomonadati</taxon>
        <taxon>Bacteroidota</taxon>
        <taxon>Cytophagia</taxon>
        <taxon>Cytophagales</taxon>
        <taxon>Cytophagaceae</taxon>
        <taxon>Spirosoma</taxon>
    </lineage>
</organism>
<dbReference type="GO" id="GO:0015035">
    <property type="term" value="F:protein-disulfide reductase activity"/>
    <property type="evidence" value="ECO:0007669"/>
    <property type="project" value="TreeGrafter"/>
</dbReference>
<dbReference type="GO" id="GO:0045454">
    <property type="term" value="P:cell redox homeostasis"/>
    <property type="evidence" value="ECO:0007669"/>
    <property type="project" value="TreeGrafter"/>
</dbReference>
<name>A0A327NIS1_9BACT</name>
<accession>A0A327NIS1</accession>
<proteinExistence type="predicted"/>
<reference evidence="2 3" key="1">
    <citation type="submission" date="2018-06" db="EMBL/GenBank/DDBJ databases">
        <title>Spirosoma sp. HMF3257 Genome sequencing and assembly.</title>
        <authorList>
            <person name="Kang H."/>
            <person name="Cha I."/>
            <person name="Kim H."/>
            <person name="Kang J."/>
            <person name="Joh K."/>
        </authorList>
    </citation>
    <scope>NUCLEOTIDE SEQUENCE [LARGE SCALE GENOMIC DNA]</scope>
    <source>
        <strain evidence="2 3">HMF3257</strain>
    </source>
</reference>
<evidence type="ECO:0000259" key="1">
    <source>
        <dbReference type="PROSITE" id="PS51352"/>
    </source>
</evidence>
<keyword evidence="3" id="KW-1185">Reference proteome</keyword>
<dbReference type="OrthoDB" id="645813at2"/>
<dbReference type="AlphaFoldDB" id="A0A327NIS1"/>
<dbReference type="PANTHER" id="PTHR32234">
    <property type="entry name" value="THIOL:DISULFIDE INTERCHANGE PROTEIN DSBD"/>
    <property type="match status" value="1"/>
</dbReference>
<dbReference type="RefSeq" id="WP_111343429.1">
    <property type="nucleotide sequence ID" value="NZ_QLII01000001.1"/>
</dbReference>
<gene>
    <name evidence="2" type="ORF">HMF3257_15370</name>
</gene>
<evidence type="ECO:0000313" key="3">
    <source>
        <dbReference type="Proteomes" id="UP000249016"/>
    </source>
</evidence>
<evidence type="ECO:0000313" key="2">
    <source>
        <dbReference type="EMBL" id="RAI75230.1"/>
    </source>
</evidence>
<dbReference type="EMBL" id="QLII01000001">
    <property type="protein sequence ID" value="RAI75230.1"/>
    <property type="molecule type" value="Genomic_DNA"/>
</dbReference>
<dbReference type="InterPro" id="IPR013766">
    <property type="entry name" value="Thioredoxin_domain"/>
</dbReference>
<feature type="domain" description="Thioredoxin" evidence="1">
    <location>
        <begin position="22"/>
        <end position="156"/>
    </location>
</feature>